<feature type="chain" id="PRO_5033994719" description="GPI anchored serine-rich protein" evidence="3">
    <location>
        <begin position="17"/>
        <end position="290"/>
    </location>
</feature>
<dbReference type="AlphaFoldDB" id="A0A8H7NAZ3"/>
<protein>
    <recommendedName>
        <fullName evidence="6">GPI anchored serine-rich protein</fullName>
    </recommendedName>
</protein>
<accession>A0A8H7NAZ3</accession>
<feature type="compositionally biased region" description="Low complexity" evidence="1">
    <location>
        <begin position="123"/>
        <end position="180"/>
    </location>
</feature>
<evidence type="ECO:0000256" key="3">
    <source>
        <dbReference type="SAM" id="SignalP"/>
    </source>
</evidence>
<feature type="signal peptide" evidence="3">
    <location>
        <begin position="1"/>
        <end position="16"/>
    </location>
</feature>
<reference evidence="4" key="1">
    <citation type="submission" date="2020-10" db="EMBL/GenBank/DDBJ databases">
        <title>High-Quality Genome Resource of Clonostachys rosea strain S41 by Oxford Nanopore Long-Read Sequencing.</title>
        <authorList>
            <person name="Wang H."/>
        </authorList>
    </citation>
    <scope>NUCLEOTIDE SEQUENCE</scope>
    <source>
        <strain evidence="4">S41</strain>
    </source>
</reference>
<name>A0A8H7NAZ3_BIOOC</name>
<evidence type="ECO:0008006" key="6">
    <source>
        <dbReference type="Google" id="ProtNLM"/>
    </source>
</evidence>
<keyword evidence="2" id="KW-0812">Transmembrane</keyword>
<sequence>MRYALTAVVLASGAMASIGHGPDTSTAYTTDVVTVTHCGPTVTNCPASSTQVITNTVPLTTSTFYTSIVHTITDCVLRTIISTETVPVSTTVCPIGSGSSAVPGHSTKTSESPSQPTSSHGGPKPSSAAPSSAVPSSVKPSSAAPSSAAPSSAKPSSVVPTSAKPSSTPVVSSVPISHTSENSPNKPSTTSLAGTPSVCVPSVSTTAITKSYTTVLTTVEYATFDVPCPISTPAQEPSATFSTPPSPATLPPVATLRNTTQPPIPTAAAAGLAGSSLFAGAAALAALVLA</sequence>
<dbReference type="EMBL" id="JADCTT010000005">
    <property type="protein sequence ID" value="KAF9752461.1"/>
    <property type="molecule type" value="Genomic_DNA"/>
</dbReference>
<evidence type="ECO:0000256" key="2">
    <source>
        <dbReference type="SAM" id="Phobius"/>
    </source>
</evidence>
<comment type="caution">
    <text evidence="4">The sequence shown here is derived from an EMBL/GenBank/DDBJ whole genome shotgun (WGS) entry which is preliminary data.</text>
</comment>
<keyword evidence="2" id="KW-1133">Transmembrane helix</keyword>
<feature type="compositionally biased region" description="Polar residues" evidence="1">
    <location>
        <begin position="98"/>
        <end position="120"/>
    </location>
</feature>
<keyword evidence="2" id="KW-0472">Membrane</keyword>
<evidence type="ECO:0000256" key="1">
    <source>
        <dbReference type="SAM" id="MobiDB-lite"/>
    </source>
</evidence>
<keyword evidence="3" id="KW-0732">Signal</keyword>
<evidence type="ECO:0000313" key="4">
    <source>
        <dbReference type="EMBL" id="KAF9752461.1"/>
    </source>
</evidence>
<evidence type="ECO:0000313" key="5">
    <source>
        <dbReference type="Proteomes" id="UP000616885"/>
    </source>
</evidence>
<feature type="compositionally biased region" description="Polar residues" evidence="1">
    <location>
        <begin position="181"/>
        <end position="194"/>
    </location>
</feature>
<feature type="transmembrane region" description="Helical" evidence="2">
    <location>
        <begin position="267"/>
        <end position="289"/>
    </location>
</feature>
<dbReference type="Proteomes" id="UP000616885">
    <property type="component" value="Unassembled WGS sequence"/>
</dbReference>
<gene>
    <name evidence="4" type="ORF">IM811_014255</name>
</gene>
<organism evidence="4 5">
    <name type="scientific">Bionectria ochroleuca</name>
    <name type="common">Gliocladium roseum</name>
    <dbReference type="NCBI Taxonomy" id="29856"/>
    <lineage>
        <taxon>Eukaryota</taxon>
        <taxon>Fungi</taxon>
        <taxon>Dikarya</taxon>
        <taxon>Ascomycota</taxon>
        <taxon>Pezizomycotina</taxon>
        <taxon>Sordariomycetes</taxon>
        <taxon>Hypocreomycetidae</taxon>
        <taxon>Hypocreales</taxon>
        <taxon>Bionectriaceae</taxon>
        <taxon>Clonostachys</taxon>
    </lineage>
</organism>
<proteinExistence type="predicted"/>
<feature type="region of interest" description="Disordered" evidence="1">
    <location>
        <begin position="98"/>
        <end position="197"/>
    </location>
</feature>